<evidence type="ECO:0000313" key="4">
    <source>
        <dbReference type="EMBL" id="AZH24989.1"/>
    </source>
</evidence>
<organism evidence="5 6">
    <name type="scientific">Haloplanus aerogenes</name>
    <dbReference type="NCBI Taxonomy" id="660522"/>
    <lineage>
        <taxon>Archaea</taxon>
        <taxon>Methanobacteriati</taxon>
        <taxon>Methanobacteriota</taxon>
        <taxon>Stenosarchaea group</taxon>
        <taxon>Halobacteria</taxon>
        <taxon>Halobacteriales</taxon>
        <taxon>Haloferacaceae</taxon>
        <taxon>Haloplanus</taxon>
    </lineage>
</organism>
<dbReference type="GeneID" id="38470863"/>
<dbReference type="RefSeq" id="WP_121920851.1">
    <property type="nucleotide sequence ID" value="NZ_CP034145.1"/>
</dbReference>
<evidence type="ECO:0000259" key="3">
    <source>
        <dbReference type="Pfam" id="PF23985"/>
    </source>
</evidence>
<sequence length="492" mass="53173">MRSRAPRLYRFVRDRTAQAEPIGVILVLALVIVSTTVVIAFGSTAINDVQSKSELDRAENGMTLLDSRLSTVALGDSESQRVDLPTTSGSYTVDQDAGTIRIVHRNYDGANDATLVPNTSLGAIIYRSDGESIAYQGGGVWRSYEGGSSQMVSPPEFHYRRGTLTFPLVRIQGSGGGAGQTTVSARSPGQGVPVYPDTETYPDGTDYSNPVENGTVEVIIQSEYAEAWGSYFETRTDGNVSHPSSNTVAVELISIGTLGDFQMPPETQGITVRGMDSGHSLQDFSFTIRPQDSEESSFSNLDWSLYAQQGQQQFEIHVEDGGDTTCGENVDLYLYYSDDGGDTHHGWYSDDYLTAECGEINGKPADGDEIWVDVDLTPPNGTASMNYEKVKNEMTHFKSGSKTLAGDANFDDHPSDSSHGPYPYSTGDPEDLTFLTRHYFAEVGPGFDLIVADGNNAGIGESGSSGYIYYDGSGKVVTYLHITKHNVTASVN</sequence>
<feature type="region of interest" description="Disordered" evidence="1">
    <location>
        <begin position="175"/>
        <end position="194"/>
    </location>
</feature>
<keyword evidence="2" id="KW-1133">Transmembrane helix</keyword>
<dbReference type="OrthoDB" id="148042at2157"/>
<evidence type="ECO:0000313" key="6">
    <source>
        <dbReference type="Proteomes" id="UP000277326"/>
    </source>
</evidence>
<reference evidence="5" key="3">
    <citation type="submission" date="2018-10" db="EMBL/GenBank/DDBJ databases">
        <authorList>
            <person name="Whitman W."/>
            <person name="Huntemann M."/>
            <person name="Clum A."/>
            <person name="Pillay M."/>
            <person name="Palaniappan K."/>
            <person name="Varghese N."/>
            <person name="Mikhailova N."/>
            <person name="Stamatis D."/>
            <person name="Reddy T."/>
            <person name="Daum C."/>
            <person name="Shapiro N."/>
            <person name="Ivanova N."/>
            <person name="Kyrpides N."/>
            <person name="Woyke T."/>
        </authorList>
    </citation>
    <scope>NUCLEOTIDE SEQUENCE</scope>
    <source>
        <strain evidence="5">CGMCC 1.10124</strain>
    </source>
</reference>
<evidence type="ECO:0000256" key="1">
    <source>
        <dbReference type="SAM" id="MobiDB-lite"/>
    </source>
</evidence>
<dbReference type="Pfam" id="PF23960">
    <property type="entry name" value="DUF7289"/>
    <property type="match status" value="1"/>
</dbReference>
<dbReference type="EMBL" id="REFS01000004">
    <property type="protein sequence ID" value="RMB13794.1"/>
    <property type="molecule type" value="Genomic_DNA"/>
</dbReference>
<dbReference type="InterPro" id="IPR055713">
    <property type="entry name" value="DUF7289"/>
</dbReference>
<protein>
    <recommendedName>
        <fullName evidence="3">DUF7308 domain-containing protein</fullName>
    </recommendedName>
</protein>
<keyword evidence="7" id="KW-1185">Reference proteome</keyword>
<dbReference type="AlphaFoldDB" id="A0A3M0CY46"/>
<proteinExistence type="predicted"/>
<accession>A0A3M0CY46</accession>
<dbReference type="Proteomes" id="UP000277326">
    <property type="component" value="Unassembled WGS sequence"/>
</dbReference>
<dbReference type="EMBL" id="CP034145">
    <property type="protein sequence ID" value="AZH24989.1"/>
    <property type="molecule type" value="Genomic_DNA"/>
</dbReference>
<dbReference type="Proteomes" id="UP000282007">
    <property type="component" value="Chromosome"/>
</dbReference>
<gene>
    <name evidence="5" type="ORF">ATH50_2236</name>
    <name evidence="4" type="ORF">DU502_06215</name>
</gene>
<feature type="domain" description="DUF7308" evidence="3">
    <location>
        <begin position="271"/>
        <end position="471"/>
    </location>
</feature>
<name>A0A3M0CY46_9EURY</name>
<feature type="transmembrane region" description="Helical" evidence="2">
    <location>
        <begin position="21"/>
        <end position="42"/>
    </location>
</feature>
<keyword evidence="2" id="KW-0472">Membrane</keyword>
<dbReference type="Pfam" id="PF23985">
    <property type="entry name" value="DUF7308"/>
    <property type="match status" value="1"/>
</dbReference>
<dbReference type="InterPro" id="IPR055732">
    <property type="entry name" value="DUF7308"/>
</dbReference>
<feature type="region of interest" description="Disordered" evidence="1">
    <location>
        <begin position="405"/>
        <end position="426"/>
    </location>
</feature>
<keyword evidence="2" id="KW-0812">Transmembrane</keyword>
<reference evidence="4 7" key="2">
    <citation type="submission" date="2018-07" db="EMBL/GenBank/DDBJ databases">
        <title>Genome sequences of Haloplanus aerogenes JCM 16430T.</title>
        <authorList>
            <person name="Kim Y.B."/>
            <person name="Roh S.W."/>
        </authorList>
    </citation>
    <scope>NUCLEOTIDE SEQUENCE [LARGE SCALE GENOMIC DNA]</scope>
    <source>
        <strain evidence="4 7">JCM 16430</strain>
    </source>
</reference>
<evidence type="ECO:0000313" key="7">
    <source>
        <dbReference type="Proteomes" id="UP000282007"/>
    </source>
</evidence>
<dbReference type="KEGG" id="haer:DU502_06215"/>
<evidence type="ECO:0000256" key="2">
    <source>
        <dbReference type="SAM" id="Phobius"/>
    </source>
</evidence>
<reference evidence="5 6" key="1">
    <citation type="journal article" date="2015" name="Stand. Genomic Sci.">
        <title>Genomic Encyclopedia of Bacterial and Archaeal Type Strains, Phase III: the genomes of soil and plant-associated and newly described type strains.</title>
        <authorList>
            <person name="Whitman W.B."/>
            <person name="Woyke T."/>
            <person name="Klenk H.P."/>
            <person name="Zhou Y."/>
            <person name="Lilburn T.G."/>
            <person name="Beck B.J."/>
            <person name="De Vos P."/>
            <person name="Vandamme P."/>
            <person name="Eisen J.A."/>
            <person name="Garrity G."/>
            <person name="Hugenholtz P."/>
            <person name="Kyrpides N.C."/>
        </authorList>
    </citation>
    <scope>NUCLEOTIDE SEQUENCE [LARGE SCALE GENOMIC DNA]</scope>
    <source>
        <strain evidence="5 6">CGMCC 1.10124</strain>
    </source>
</reference>
<evidence type="ECO:0000313" key="5">
    <source>
        <dbReference type="EMBL" id="RMB13794.1"/>
    </source>
</evidence>